<proteinExistence type="predicted"/>
<dbReference type="Pfam" id="PF01522">
    <property type="entry name" value="Polysacc_deac_1"/>
    <property type="match status" value="1"/>
</dbReference>
<feature type="region of interest" description="Disordered" evidence="1">
    <location>
        <begin position="153"/>
        <end position="181"/>
    </location>
</feature>
<dbReference type="GO" id="GO:0005975">
    <property type="term" value="P:carbohydrate metabolic process"/>
    <property type="evidence" value="ECO:0007669"/>
    <property type="project" value="InterPro"/>
</dbReference>
<dbReference type="InterPro" id="IPR011330">
    <property type="entry name" value="Glyco_hydro/deAcase_b/a-brl"/>
</dbReference>
<evidence type="ECO:0000313" key="4">
    <source>
        <dbReference type="Proteomes" id="UP000063699"/>
    </source>
</evidence>
<protein>
    <recommendedName>
        <fullName evidence="2">NodB homology domain-containing protein</fullName>
    </recommendedName>
</protein>
<reference evidence="3 4" key="1">
    <citation type="submission" date="2015-07" db="EMBL/GenBank/DDBJ databases">
        <title>Genome sequencing of Kibdelosporangium phytohabitans.</title>
        <authorList>
            <person name="Qin S."/>
            <person name="Xing K."/>
        </authorList>
    </citation>
    <scope>NUCLEOTIDE SEQUENCE [LARGE SCALE GENOMIC DNA]</scope>
    <source>
        <strain evidence="3 4">KLBMP1111</strain>
    </source>
</reference>
<dbReference type="AlphaFoldDB" id="A0A0N9HVA9"/>
<dbReference type="EMBL" id="CP012752">
    <property type="protein sequence ID" value="ALG05716.1"/>
    <property type="molecule type" value="Genomic_DNA"/>
</dbReference>
<dbReference type="CDD" id="cd10917">
    <property type="entry name" value="CE4_NodB_like_6s_7s"/>
    <property type="match status" value="1"/>
</dbReference>
<dbReference type="InterPro" id="IPR050248">
    <property type="entry name" value="Polysacc_deacetylase_ArnD"/>
</dbReference>
<evidence type="ECO:0000313" key="3">
    <source>
        <dbReference type="EMBL" id="ALG05716.1"/>
    </source>
</evidence>
<feature type="compositionally biased region" description="Basic and acidic residues" evidence="1">
    <location>
        <begin position="169"/>
        <end position="181"/>
    </location>
</feature>
<dbReference type="STRING" id="860235.AOZ06_01150"/>
<dbReference type="GO" id="GO:0016810">
    <property type="term" value="F:hydrolase activity, acting on carbon-nitrogen (but not peptide) bonds"/>
    <property type="evidence" value="ECO:0007669"/>
    <property type="project" value="InterPro"/>
</dbReference>
<dbReference type="PROSITE" id="PS51677">
    <property type="entry name" value="NODB"/>
    <property type="match status" value="1"/>
</dbReference>
<keyword evidence="4" id="KW-1185">Reference proteome</keyword>
<dbReference type="PANTHER" id="PTHR10587:SF137">
    <property type="entry name" value="4-DEOXY-4-FORMAMIDO-L-ARABINOSE-PHOSPHOUNDECAPRENOL DEFORMYLASE ARND-RELATED"/>
    <property type="match status" value="1"/>
</dbReference>
<dbReference type="Gene3D" id="3.20.20.370">
    <property type="entry name" value="Glycoside hydrolase/deacetylase"/>
    <property type="match status" value="1"/>
</dbReference>
<evidence type="ECO:0000256" key="1">
    <source>
        <dbReference type="SAM" id="MobiDB-lite"/>
    </source>
</evidence>
<dbReference type="SUPFAM" id="SSF88713">
    <property type="entry name" value="Glycoside hydrolase/deacetylase"/>
    <property type="match status" value="1"/>
</dbReference>
<evidence type="ECO:0000259" key="2">
    <source>
        <dbReference type="PROSITE" id="PS51677"/>
    </source>
</evidence>
<dbReference type="Proteomes" id="UP000063699">
    <property type="component" value="Chromosome"/>
</dbReference>
<name>A0A0N9HVA9_9PSEU</name>
<sequence>MTLVIHAYSMTTSPQSGTEHADGATEVADNTIALVIHDSPNPKWTPRLLDALRAHRAHATFMLVGTRINEHPELVGRMLAEGHDVGITGCRSGDVKQSPGWQRDLELSLAQQALASAACVHTRLFGRAYDMPADTLGALRRDGYLVVEPAADALSRDQRANPRRGHRPDHRDHPRGLARDVHARRACVDRGARDAGSLVPPALPLVVRDLPVDVETPQQLA</sequence>
<dbReference type="PANTHER" id="PTHR10587">
    <property type="entry name" value="GLYCOSYL TRANSFERASE-RELATED"/>
    <property type="match status" value="1"/>
</dbReference>
<organism evidence="3 4">
    <name type="scientific">Kibdelosporangium phytohabitans</name>
    <dbReference type="NCBI Taxonomy" id="860235"/>
    <lineage>
        <taxon>Bacteria</taxon>
        <taxon>Bacillati</taxon>
        <taxon>Actinomycetota</taxon>
        <taxon>Actinomycetes</taxon>
        <taxon>Pseudonocardiales</taxon>
        <taxon>Pseudonocardiaceae</taxon>
        <taxon>Kibdelosporangium</taxon>
    </lineage>
</organism>
<accession>A0A0N9HVA9</accession>
<dbReference type="KEGG" id="kphy:AOZ06_01150"/>
<gene>
    <name evidence="3" type="ORF">AOZ06_01150</name>
</gene>
<feature type="domain" description="NodB homology" evidence="2">
    <location>
        <begin position="30"/>
        <end position="221"/>
    </location>
</feature>
<dbReference type="InterPro" id="IPR002509">
    <property type="entry name" value="NODB_dom"/>
</dbReference>